<organism evidence="2 3">
    <name type="scientific">Rhodovibrio sodomensis</name>
    <dbReference type="NCBI Taxonomy" id="1088"/>
    <lineage>
        <taxon>Bacteria</taxon>
        <taxon>Pseudomonadati</taxon>
        <taxon>Pseudomonadota</taxon>
        <taxon>Alphaproteobacteria</taxon>
        <taxon>Rhodospirillales</taxon>
        <taxon>Rhodovibrionaceae</taxon>
        <taxon>Rhodovibrio</taxon>
    </lineage>
</organism>
<name>A0ABS1DA18_9PROT</name>
<keyword evidence="1" id="KW-0812">Transmembrane</keyword>
<keyword evidence="3" id="KW-1185">Reference proteome</keyword>
<evidence type="ECO:0000313" key="3">
    <source>
        <dbReference type="Proteomes" id="UP001296873"/>
    </source>
</evidence>
<keyword evidence="1" id="KW-0472">Membrane</keyword>
<reference evidence="2 3" key="1">
    <citation type="journal article" date="2020" name="Microorganisms">
        <title>Osmotic Adaptation and Compatible Solute Biosynthesis of Phototrophic Bacteria as Revealed from Genome Analyses.</title>
        <authorList>
            <person name="Imhoff J.F."/>
            <person name="Rahn T."/>
            <person name="Kunzel S."/>
            <person name="Keller A."/>
            <person name="Neulinger S.C."/>
        </authorList>
    </citation>
    <scope>NUCLEOTIDE SEQUENCE [LARGE SCALE GENOMIC DNA]</scope>
    <source>
        <strain evidence="2 3">DSM 9895</strain>
    </source>
</reference>
<gene>
    <name evidence="2" type="ORF">CKO28_04030</name>
</gene>
<comment type="caution">
    <text evidence="2">The sequence shown here is derived from an EMBL/GenBank/DDBJ whole genome shotgun (WGS) entry which is preliminary data.</text>
</comment>
<feature type="transmembrane region" description="Helical" evidence="1">
    <location>
        <begin position="34"/>
        <end position="55"/>
    </location>
</feature>
<dbReference type="RefSeq" id="WP_200339279.1">
    <property type="nucleotide sequence ID" value="NZ_NRRL01000005.1"/>
</dbReference>
<keyword evidence="1" id="KW-1133">Transmembrane helix</keyword>
<evidence type="ECO:0000313" key="2">
    <source>
        <dbReference type="EMBL" id="MBK1667210.1"/>
    </source>
</evidence>
<protein>
    <recommendedName>
        <fullName evidence="4">Glycine zipper family protein</fullName>
    </recommendedName>
</protein>
<accession>A0ABS1DA18</accession>
<evidence type="ECO:0000256" key="1">
    <source>
        <dbReference type="SAM" id="Phobius"/>
    </source>
</evidence>
<proteinExistence type="predicted"/>
<dbReference type="Proteomes" id="UP001296873">
    <property type="component" value="Unassembled WGS sequence"/>
</dbReference>
<feature type="transmembrane region" description="Helical" evidence="1">
    <location>
        <begin position="7"/>
        <end position="28"/>
    </location>
</feature>
<evidence type="ECO:0008006" key="4">
    <source>
        <dbReference type="Google" id="ProtNLM"/>
    </source>
</evidence>
<dbReference type="EMBL" id="NRRL01000005">
    <property type="protein sequence ID" value="MBK1667210.1"/>
    <property type="molecule type" value="Genomic_DNA"/>
</dbReference>
<sequence>MAKDYQPLRVLTWAVYALGAAGVGALAVGVLMEIGLLFLGGVGAVVGALVGHNTLDAHARRQSFEPGDRQGHWG</sequence>